<feature type="transmembrane region" description="Helical" evidence="6">
    <location>
        <begin position="328"/>
        <end position="345"/>
    </location>
</feature>
<dbReference type="Pfam" id="PF00083">
    <property type="entry name" value="Sugar_tr"/>
    <property type="match status" value="1"/>
</dbReference>
<dbReference type="InterPro" id="IPR020846">
    <property type="entry name" value="MFS_dom"/>
</dbReference>
<reference evidence="11 12" key="3">
    <citation type="submission" date="2025-04" db="UniProtKB">
        <authorList>
            <consortium name="RefSeq"/>
        </authorList>
    </citation>
    <scope>IDENTIFICATION</scope>
    <source>
        <strain evidence="11 12">Aabys</strain>
    </source>
</reference>
<evidence type="ECO:0000313" key="9">
    <source>
        <dbReference type="EnsemblMetazoa" id="MDOA007603-PA"/>
    </source>
</evidence>
<feature type="transmembrane region" description="Helical" evidence="6">
    <location>
        <begin position="414"/>
        <end position="432"/>
    </location>
</feature>
<feature type="domain" description="Major facilitator superfamily (MFS) profile" evidence="7">
    <location>
        <begin position="23"/>
        <end position="503"/>
    </location>
</feature>
<keyword evidence="3 6" id="KW-1133">Transmembrane helix</keyword>
<protein>
    <submittedName>
        <fullName evidence="11 12">Organic cation transporter protein</fullName>
    </submittedName>
    <submittedName>
        <fullName evidence="8">Sugar (And other) transporter</fullName>
    </submittedName>
</protein>
<dbReference type="AlphaFoldDB" id="T1PH66"/>
<name>T1PH66_MUSDO</name>
<evidence type="ECO:0000313" key="10">
    <source>
        <dbReference type="Proteomes" id="UP001652621"/>
    </source>
</evidence>
<evidence type="ECO:0000313" key="8">
    <source>
        <dbReference type="EMBL" id="AFP62745.1"/>
    </source>
</evidence>
<keyword evidence="4 6" id="KW-0472">Membrane</keyword>
<keyword evidence="2 6" id="KW-0812">Transmembrane</keyword>
<dbReference type="VEuPathDB" id="VectorBase:MDOMA2_001594"/>
<feature type="transmembrane region" description="Helical" evidence="6">
    <location>
        <begin position="234"/>
        <end position="255"/>
    </location>
</feature>
<feature type="transmembrane region" description="Helical" evidence="6">
    <location>
        <begin position="453"/>
        <end position="472"/>
    </location>
</feature>
<evidence type="ECO:0000313" key="11">
    <source>
        <dbReference type="RefSeq" id="XP_005184742.1"/>
    </source>
</evidence>
<dbReference type="OrthoDB" id="6884957at2759"/>
<keyword evidence="10" id="KW-1185">Reference proteome</keyword>
<dbReference type="EnsemblMetazoa" id="MDOA007603-RB">
    <property type="protein sequence ID" value="MDOA007603-PB"/>
    <property type="gene ID" value="MDOA007603"/>
</dbReference>
<evidence type="ECO:0000256" key="6">
    <source>
        <dbReference type="SAM" id="Phobius"/>
    </source>
</evidence>
<reference evidence="8" key="1">
    <citation type="submission" date="2012-08" db="EMBL/GenBank/DDBJ databases">
        <title>Transcriptome of adult Musca domestica launches a platform for comparative house fly gene expression and characterization of differential gene expression among resistant and susceptible house flies.</title>
        <authorList>
            <person name="Liu N."/>
            <person name="Zhang L."/>
            <person name="Li M."/>
            <person name="Reid W."/>
        </authorList>
    </citation>
    <scope>NUCLEOTIDE SEQUENCE</scope>
    <source>
        <strain evidence="8">ALHF</strain>
        <tissue evidence="8">Whole body</tissue>
    </source>
</reference>
<dbReference type="eggNOG" id="KOG0255">
    <property type="taxonomic scope" value="Eukaryota"/>
</dbReference>
<dbReference type="Gene3D" id="1.20.1250.20">
    <property type="entry name" value="MFS general substrate transporter like domains"/>
    <property type="match status" value="1"/>
</dbReference>
<organism evidence="8">
    <name type="scientific">Musca domestica</name>
    <name type="common">House fly</name>
    <dbReference type="NCBI Taxonomy" id="7370"/>
    <lineage>
        <taxon>Eukaryota</taxon>
        <taxon>Metazoa</taxon>
        <taxon>Ecdysozoa</taxon>
        <taxon>Arthropoda</taxon>
        <taxon>Hexapoda</taxon>
        <taxon>Insecta</taxon>
        <taxon>Pterygota</taxon>
        <taxon>Neoptera</taxon>
        <taxon>Endopterygota</taxon>
        <taxon>Diptera</taxon>
        <taxon>Brachycera</taxon>
        <taxon>Muscomorpha</taxon>
        <taxon>Muscoidea</taxon>
        <taxon>Muscidae</taxon>
        <taxon>Musca</taxon>
    </lineage>
</organism>
<evidence type="ECO:0000256" key="3">
    <source>
        <dbReference type="ARBA" id="ARBA00022989"/>
    </source>
</evidence>
<dbReference type="InterPro" id="IPR036259">
    <property type="entry name" value="MFS_trans_sf"/>
</dbReference>
<feature type="transmembrane region" description="Helical" evidence="6">
    <location>
        <begin position="389"/>
        <end position="408"/>
    </location>
</feature>
<dbReference type="SUPFAM" id="SSF103473">
    <property type="entry name" value="MFS general substrate transporter"/>
    <property type="match status" value="1"/>
</dbReference>
<dbReference type="GO" id="GO:0022857">
    <property type="term" value="F:transmembrane transporter activity"/>
    <property type="evidence" value="ECO:0007669"/>
    <property type="project" value="InterPro"/>
</dbReference>
<dbReference type="GeneID" id="101894166"/>
<comment type="subcellular location">
    <subcellularLocation>
        <location evidence="1">Membrane</location>
        <topology evidence="1">Multi-pass membrane protein</topology>
    </subcellularLocation>
</comment>
<feature type="transmembrane region" description="Helical" evidence="6">
    <location>
        <begin position="357"/>
        <end position="377"/>
    </location>
</feature>
<feature type="transmembrane region" description="Helical" evidence="6">
    <location>
        <begin position="148"/>
        <end position="167"/>
    </location>
</feature>
<evidence type="ECO:0000256" key="5">
    <source>
        <dbReference type="SAM" id="MobiDB-lite"/>
    </source>
</evidence>
<proteinExistence type="evidence at transcript level"/>
<dbReference type="PROSITE" id="PS50850">
    <property type="entry name" value="MFS"/>
    <property type="match status" value="1"/>
</dbReference>
<dbReference type="EnsemblMetazoa" id="MDOA007603-RD">
    <property type="protein sequence ID" value="MDOA007603-PD"/>
    <property type="gene ID" value="MDOA007603"/>
</dbReference>
<evidence type="ECO:0000313" key="12">
    <source>
        <dbReference type="RefSeq" id="XP_011293019.1"/>
    </source>
</evidence>
<feature type="transmembrane region" description="Helical" evidence="6">
    <location>
        <begin position="478"/>
        <end position="498"/>
    </location>
</feature>
<dbReference type="RefSeq" id="XP_011293019.1">
    <property type="nucleotide sequence ID" value="XM_011294717.2"/>
</dbReference>
<evidence type="ECO:0000256" key="4">
    <source>
        <dbReference type="ARBA" id="ARBA00023136"/>
    </source>
</evidence>
<dbReference type="GO" id="GO:0016020">
    <property type="term" value="C:membrane"/>
    <property type="evidence" value="ECO:0007669"/>
    <property type="project" value="UniProtKB-SubCell"/>
</dbReference>
<dbReference type="VEuPathDB" id="VectorBase:MDOA007603"/>
<feature type="region of interest" description="Disordered" evidence="5">
    <location>
        <begin position="531"/>
        <end position="578"/>
    </location>
</feature>
<accession>T1PH66</accession>
<evidence type="ECO:0000259" key="7">
    <source>
        <dbReference type="PROSITE" id="PS50850"/>
    </source>
</evidence>
<dbReference type="KEGG" id="mde:101894166"/>
<dbReference type="EMBL" id="KA648116">
    <property type="protein sequence ID" value="AFP62745.1"/>
    <property type="molecule type" value="mRNA"/>
</dbReference>
<feature type="transmembrane region" description="Helical" evidence="6">
    <location>
        <begin position="122"/>
        <end position="141"/>
    </location>
</feature>
<dbReference type="RefSeq" id="XP_005184742.1">
    <property type="nucleotide sequence ID" value="XM_005184685.3"/>
</dbReference>
<evidence type="ECO:0000256" key="1">
    <source>
        <dbReference type="ARBA" id="ARBA00004141"/>
    </source>
</evidence>
<dbReference type="EnsemblMetazoa" id="MDOA007603-RA">
    <property type="protein sequence ID" value="MDOA007603-PA"/>
    <property type="gene ID" value="MDOA007603"/>
</dbReference>
<dbReference type="InterPro" id="IPR005828">
    <property type="entry name" value="MFS_sugar_transport-like"/>
</dbReference>
<reference evidence="9" key="2">
    <citation type="submission" date="2020-05" db="UniProtKB">
        <authorList>
            <consortium name="EnsemblMetazoa"/>
        </authorList>
    </citation>
    <scope>IDENTIFICATION</scope>
    <source>
        <strain evidence="9">Aabys</strain>
    </source>
</reference>
<feature type="transmembrane region" description="Helical" evidence="6">
    <location>
        <begin position="179"/>
        <end position="200"/>
    </location>
</feature>
<feature type="transmembrane region" description="Helical" evidence="6">
    <location>
        <begin position="16"/>
        <end position="36"/>
    </location>
</feature>
<evidence type="ECO:0000256" key="2">
    <source>
        <dbReference type="ARBA" id="ARBA00022692"/>
    </source>
</evidence>
<dbReference type="Proteomes" id="UP001652621">
    <property type="component" value="Unplaced"/>
</dbReference>
<dbReference type="PANTHER" id="PTHR24064">
    <property type="entry name" value="SOLUTE CARRIER FAMILY 22 MEMBER"/>
    <property type="match status" value="1"/>
</dbReference>
<sequence>MDFDQILAKCGDFNRYQLLILTLFGVVNVIVSMHYFTQTVISFVPDHWCYHEKLENKTYDEIAAIYAKFPNPSCTKLADINGMNATASTEKCERWIYKYDFGYHSMNTELNWVCESSYKARIGQSLFFIGSVVGTLLYGLLSDKIGRLPALILSNLSGFIGDFSTIFTTSVTTFTLCRFISGLAADTNFYLMYIIVLEYLRPSMRTFGLNIAVGVFYTLGLVFTPWLAVLAGHWQYYLASTSIPILSIVFYYFIIQESAQWLVTRNDIDGAIKRLKRVARFNGRKVSLTEFEEFRKYCEKQHQKQGGDDQKHSNLIDMFRTPRMRKHTLILFFKSMVITLCYDVVSRNVEGMGISPFIMFSLSALVVLPSSLMLVLLQDRIGRKGMASGSLLVGGFFTVAAGIAIAYQKQNHNAILLACLTIAARFGVAISYESGSQYATELIPTCVRGQGVAAVHVAGFAASFLAPYILWLGTFFKAAPSMILGVLFFAGSLVCLMLPETLNKTLPKTLEEGEVFGKGESMFDFPCLSKNKSAEDSDSEMEPYSKRKESLTAGLEHGNGTVHPLRQDLMDDNSNSCT</sequence>
<gene>
    <name evidence="9" type="primary">101894166</name>
    <name evidence="11 12" type="synonym">LOC101894166</name>
</gene>
<feature type="transmembrane region" description="Helical" evidence="6">
    <location>
        <begin position="207"/>
        <end position="228"/>
    </location>
</feature>